<keyword evidence="2" id="KW-1185">Reference proteome</keyword>
<dbReference type="EMBL" id="CM055747">
    <property type="protein sequence ID" value="KAJ7996671.1"/>
    <property type="molecule type" value="Genomic_DNA"/>
</dbReference>
<gene>
    <name evidence="1" type="ORF">DPEC_G00239450</name>
</gene>
<dbReference type="Proteomes" id="UP001157502">
    <property type="component" value="Chromosome 20"/>
</dbReference>
<protein>
    <submittedName>
        <fullName evidence="1">Uncharacterized protein</fullName>
    </submittedName>
</protein>
<name>A0ACC2FZ63_DALPE</name>
<organism evidence="1 2">
    <name type="scientific">Dallia pectoralis</name>
    <name type="common">Alaska blackfish</name>
    <dbReference type="NCBI Taxonomy" id="75939"/>
    <lineage>
        <taxon>Eukaryota</taxon>
        <taxon>Metazoa</taxon>
        <taxon>Chordata</taxon>
        <taxon>Craniata</taxon>
        <taxon>Vertebrata</taxon>
        <taxon>Euteleostomi</taxon>
        <taxon>Actinopterygii</taxon>
        <taxon>Neopterygii</taxon>
        <taxon>Teleostei</taxon>
        <taxon>Protacanthopterygii</taxon>
        <taxon>Esociformes</taxon>
        <taxon>Umbridae</taxon>
        <taxon>Dallia</taxon>
    </lineage>
</organism>
<accession>A0ACC2FZ63</accession>
<reference evidence="1" key="1">
    <citation type="submission" date="2021-05" db="EMBL/GenBank/DDBJ databases">
        <authorList>
            <person name="Pan Q."/>
            <person name="Jouanno E."/>
            <person name="Zahm M."/>
            <person name="Klopp C."/>
            <person name="Cabau C."/>
            <person name="Louis A."/>
            <person name="Berthelot C."/>
            <person name="Parey E."/>
            <person name="Roest Crollius H."/>
            <person name="Montfort J."/>
            <person name="Robinson-Rechavi M."/>
            <person name="Bouchez O."/>
            <person name="Lampietro C."/>
            <person name="Lopez Roques C."/>
            <person name="Donnadieu C."/>
            <person name="Postlethwait J."/>
            <person name="Bobe J."/>
            <person name="Dillon D."/>
            <person name="Chandos A."/>
            <person name="von Hippel F."/>
            <person name="Guiguen Y."/>
        </authorList>
    </citation>
    <scope>NUCLEOTIDE SEQUENCE</scope>
    <source>
        <strain evidence="1">YG-Jan2019</strain>
    </source>
</reference>
<sequence>MLMSTYIMLMSSYIMLMSSRVCFARHFHPLSKFIFKRSKVVWRRGSVIETEPDGLKSLSHTLYQPSEVSSGPTSSYSQFSIQRLLNTQETAMFVAGPRLAGQRGNTRDRQSLEKLPSPADLMGRKKKGGTWGAVVGSQAVQPSAVLQHIGDLHRRQTSIDQLKQGRWWGSKPRCTAKERTQQPSLDRGLPQTQLDPNLSFSPTTVGMEDECINSLSPTLTQPDTQQQGLFGGFEQASYLAPGGNPMMSFVLATASRQPTGGWRGSRLSHDEFWGIWHNPEE</sequence>
<evidence type="ECO:0000313" key="2">
    <source>
        <dbReference type="Proteomes" id="UP001157502"/>
    </source>
</evidence>
<proteinExistence type="predicted"/>
<comment type="caution">
    <text evidence="1">The sequence shown here is derived from an EMBL/GenBank/DDBJ whole genome shotgun (WGS) entry which is preliminary data.</text>
</comment>
<evidence type="ECO:0000313" key="1">
    <source>
        <dbReference type="EMBL" id="KAJ7996671.1"/>
    </source>
</evidence>